<gene>
    <name evidence="1" type="ORF">SAMN05880501_10653</name>
</gene>
<proteinExistence type="predicted"/>
<dbReference type="Proteomes" id="UP000219636">
    <property type="component" value="Unassembled WGS sequence"/>
</dbReference>
<accession>A0A285SRN7</accession>
<evidence type="ECO:0000313" key="1">
    <source>
        <dbReference type="EMBL" id="SOC10896.1"/>
    </source>
</evidence>
<dbReference type="EMBL" id="OBMQ01000006">
    <property type="protein sequence ID" value="SOC10896.1"/>
    <property type="molecule type" value="Genomic_DNA"/>
</dbReference>
<evidence type="ECO:0000313" key="2">
    <source>
        <dbReference type="Proteomes" id="UP000219636"/>
    </source>
</evidence>
<reference evidence="2" key="1">
    <citation type="submission" date="2017-08" db="EMBL/GenBank/DDBJ databases">
        <authorList>
            <person name="Varghese N."/>
            <person name="Submissions S."/>
        </authorList>
    </citation>
    <scope>NUCLEOTIDE SEQUENCE [LARGE SCALE GENOMIC DNA]</scope>
    <source>
        <strain evidence="2">JC22</strain>
    </source>
</reference>
<organism evidence="1 2">
    <name type="scientific">Ureibacillus xyleni</name>
    <dbReference type="NCBI Taxonomy" id="614648"/>
    <lineage>
        <taxon>Bacteria</taxon>
        <taxon>Bacillati</taxon>
        <taxon>Bacillota</taxon>
        <taxon>Bacilli</taxon>
        <taxon>Bacillales</taxon>
        <taxon>Caryophanaceae</taxon>
        <taxon>Ureibacillus</taxon>
    </lineage>
</organism>
<dbReference type="RefSeq" id="WP_097073560.1">
    <property type="nucleotide sequence ID" value="NZ_OBMQ01000006.1"/>
</dbReference>
<sequence>MGNIYSAQNFAAYFIYELNEQRIFINSDAIQHLLADIESLWQKEFGHSAFSENIYSFNQNGYIVKEVKEAYVEYGANHIDVPAKDWELEFGQFQLVYRTYGIPSFTNEEEALVKESISKYKTSLIRKVS</sequence>
<dbReference type="AlphaFoldDB" id="A0A285SRN7"/>
<name>A0A285SRN7_9BACL</name>
<keyword evidence="2" id="KW-1185">Reference proteome</keyword>
<protein>
    <submittedName>
        <fullName evidence="1">Uncharacterized protein</fullName>
    </submittedName>
</protein>
<dbReference type="OrthoDB" id="2452874at2"/>